<dbReference type="Gene3D" id="1.20.1250.20">
    <property type="entry name" value="MFS general substrate transporter like domains"/>
    <property type="match status" value="1"/>
</dbReference>
<feature type="transmembrane region" description="Helical" evidence="4">
    <location>
        <begin position="145"/>
        <end position="165"/>
    </location>
</feature>
<feature type="transmembrane region" description="Helical" evidence="4">
    <location>
        <begin position="88"/>
        <end position="106"/>
    </location>
</feature>
<protein>
    <submittedName>
        <fullName evidence="6">MFS transporter</fullName>
    </submittedName>
</protein>
<dbReference type="InterPro" id="IPR020846">
    <property type="entry name" value="MFS_dom"/>
</dbReference>
<dbReference type="InterPro" id="IPR036259">
    <property type="entry name" value="MFS_trans_sf"/>
</dbReference>
<dbReference type="InterPro" id="IPR011701">
    <property type="entry name" value="MFS"/>
</dbReference>
<keyword evidence="2 4" id="KW-1133">Transmembrane helix</keyword>
<name>A0ABT0AXE7_9SPHN</name>
<feature type="transmembrane region" description="Helical" evidence="4">
    <location>
        <begin position="20"/>
        <end position="44"/>
    </location>
</feature>
<proteinExistence type="predicted"/>
<dbReference type="RefSeq" id="WP_243990318.1">
    <property type="nucleotide sequence ID" value="NZ_JALHLE010000003.1"/>
</dbReference>
<feature type="transmembrane region" description="Helical" evidence="4">
    <location>
        <begin position="358"/>
        <end position="380"/>
    </location>
</feature>
<feature type="transmembrane region" description="Helical" evidence="4">
    <location>
        <begin position="386"/>
        <end position="410"/>
    </location>
</feature>
<sequence length="419" mass="44042">MTASLAGVPDTAGREWRMHWGLALASFLGMSVIAIPAVTLGIYMEPLQAAFGWSRAEVSLGMTIFALITTPLAPVAGALADRFGSRRLILPGLVLNGLAFAAFSLMTGWYALYLACWVAYSFSQLLIRTTVWHRALSSSFHVSRGLALAVVMLGMSFTQIAAPLVTQHLIASFDWRVTFAVMGIGWAGTAFLVNLVLFREPGRASPARAGTAPPSAHAGERGLTFKQALRSVTVWRIILAMSLFSLVMSGLSMHLFPLLTDSGVSGVSAARIIALIGISALAGQLLAGFLADRTRSALLPFACYGLFAAAFAVLMEGHSSQTTLTMGVLLAGFSSSACVTVGTYLVTRYAGVLHFGKIYGIASSGMGLGSGIGPVLAGYIRDATDTYSAFLATGLVLAIAAVLLVTRLGAYPTFDSKSH</sequence>
<dbReference type="Pfam" id="PF07690">
    <property type="entry name" value="MFS_1"/>
    <property type="match status" value="1"/>
</dbReference>
<feature type="transmembrane region" description="Helical" evidence="4">
    <location>
        <begin position="297"/>
        <end position="315"/>
    </location>
</feature>
<dbReference type="PANTHER" id="PTHR11360:SF290">
    <property type="entry name" value="MONOCARBOXYLATE MFS PERMEASE"/>
    <property type="match status" value="1"/>
</dbReference>
<keyword evidence="1 4" id="KW-0812">Transmembrane</keyword>
<accession>A0ABT0AXE7</accession>
<keyword evidence="3 4" id="KW-0472">Membrane</keyword>
<dbReference type="PANTHER" id="PTHR11360">
    <property type="entry name" value="MONOCARBOXYLATE TRANSPORTER"/>
    <property type="match status" value="1"/>
</dbReference>
<evidence type="ECO:0000313" key="6">
    <source>
        <dbReference type="EMBL" id="MCJ2177399.1"/>
    </source>
</evidence>
<feature type="transmembrane region" description="Helical" evidence="4">
    <location>
        <begin position="112"/>
        <end position="133"/>
    </location>
</feature>
<evidence type="ECO:0000256" key="3">
    <source>
        <dbReference type="ARBA" id="ARBA00023136"/>
    </source>
</evidence>
<feature type="transmembrane region" description="Helical" evidence="4">
    <location>
        <begin position="177"/>
        <end position="198"/>
    </location>
</feature>
<evidence type="ECO:0000259" key="5">
    <source>
        <dbReference type="PROSITE" id="PS50850"/>
    </source>
</evidence>
<feature type="domain" description="Major facilitator superfamily (MFS) profile" evidence="5">
    <location>
        <begin position="22"/>
        <end position="412"/>
    </location>
</feature>
<feature type="transmembrane region" description="Helical" evidence="4">
    <location>
        <begin position="234"/>
        <end position="256"/>
    </location>
</feature>
<dbReference type="EMBL" id="JALHLE010000003">
    <property type="protein sequence ID" value="MCJ2177399.1"/>
    <property type="molecule type" value="Genomic_DNA"/>
</dbReference>
<dbReference type="InterPro" id="IPR050327">
    <property type="entry name" value="Proton-linked_MCT"/>
</dbReference>
<evidence type="ECO:0000256" key="4">
    <source>
        <dbReference type="SAM" id="Phobius"/>
    </source>
</evidence>
<organism evidence="6 7">
    <name type="scientific">Novosphingobium album</name>
    <name type="common">ex Hu et al. 2023</name>
    <dbReference type="NCBI Taxonomy" id="2930093"/>
    <lineage>
        <taxon>Bacteria</taxon>
        <taxon>Pseudomonadati</taxon>
        <taxon>Pseudomonadota</taxon>
        <taxon>Alphaproteobacteria</taxon>
        <taxon>Sphingomonadales</taxon>
        <taxon>Sphingomonadaceae</taxon>
        <taxon>Novosphingobium</taxon>
    </lineage>
</organism>
<dbReference type="SUPFAM" id="SSF103473">
    <property type="entry name" value="MFS general substrate transporter"/>
    <property type="match status" value="1"/>
</dbReference>
<evidence type="ECO:0000256" key="1">
    <source>
        <dbReference type="ARBA" id="ARBA00022692"/>
    </source>
</evidence>
<evidence type="ECO:0000313" key="7">
    <source>
        <dbReference type="Proteomes" id="UP001162880"/>
    </source>
</evidence>
<feature type="transmembrane region" description="Helical" evidence="4">
    <location>
        <begin position="56"/>
        <end position="76"/>
    </location>
</feature>
<evidence type="ECO:0000256" key="2">
    <source>
        <dbReference type="ARBA" id="ARBA00022989"/>
    </source>
</evidence>
<comment type="caution">
    <text evidence="6">The sequence shown here is derived from an EMBL/GenBank/DDBJ whole genome shotgun (WGS) entry which is preliminary data.</text>
</comment>
<dbReference type="PROSITE" id="PS50850">
    <property type="entry name" value="MFS"/>
    <property type="match status" value="1"/>
</dbReference>
<dbReference type="Proteomes" id="UP001162880">
    <property type="component" value="Unassembled WGS sequence"/>
</dbReference>
<feature type="transmembrane region" description="Helical" evidence="4">
    <location>
        <begin position="327"/>
        <end position="346"/>
    </location>
</feature>
<keyword evidence="7" id="KW-1185">Reference proteome</keyword>
<reference evidence="6" key="1">
    <citation type="submission" date="2022-03" db="EMBL/GenBank/DDBJ databases">
        <title>Identification of a novel bacterium isolated from mangrove sediments.</title>
        <authorList>
            <person name="Pan X."/>
        </authorList>
    </citation>
    <scope>NUCLEOTIDE SEQUENCE</scope>
    <source>
        <strain evidence="6">B2580</strain>
    </source>
</reference>
<feature type="transmembrane region" description="Helical" evidence="4">
    <location>
        <begin position="268"/>
        <end position="290"/>
    </location>
</feature>
<gene>
    <name evidence="6" type="ORF">MTR64_02390</name>
</gene>